<dbReference type="AlphaFoldDB" id="A0A843WFQ5"/>
<keyword evidence="2" id="KW-1185">Reference proteome</keyword>
<evidence type="ECO:0000313" key="1">
    <source>
        <dbReference type="EMBL" id="MQM06297.1"/>
    </source>
</evidence>
<dbReference type="EMBL" id="NMUH01003595">
    <property type="protein sequence ID" value="MQM06297.1"/>
    <property type="molecule type" value="Genomic_DNA"/>
</dbReference>
<reference evidence="1" key="1">
    <citation type="submission" date="2017-07" db="EMBL/GenBank/DDBJ databases">
        <title>Taro Niue Genome Assembly and Annotation.</title>
        <authorList>
            <person name="Atibalentja N."/>
            <person name="Keating K."/>
            <person name="Fields C.J."/>
        </authorList>
    </citation>
    <scope>NUCLEOTIDE SEQUENCE</scope>
    <source>
        <strain evidence="1">Niue_2</strain>
        <tissue evidence="1">Leaf</tissue>
    </source>
</reference>
<evidence type="ECO:0000313" key="2">
    <source>
        <dbReference type="Proteomes" id="UP000652761"/>
    </source>
</evidence>
<accession>A0A843WFQ5</accession>
<comment type="caution">
    <text evidence="1">The sequence shown here is derived from an EMBL/GenBank/DDBJ whole genome shotgun (WGS) entry which is preliminary data.</text>
</comment>
<name>A0A843WFQ5_COLES</name>
<gene>
    <name evidence="1" type="ORF">Taro_039118</name>
</gene>
<proteinExistence type="predicted"/>
<organism evidence="1 2">
    <name type="scientific">Colocasia esculenta</name>
    <name type="common">Wild taro</name>
    <name type="synonym">Arum esculentum</name>
    <dbReference type="NCBI Taxonomy" id="4460"/>
    <lineage>
        <taxon>Eukaryota</taxon>
        <taxon>Viridiplantae</taxon>
        <taxon>Streptophyta</taxon>
        <taxon>Embryophyta</taxon>
        <taxon>Tracheophyta</taxon>
        <taxon>Spermatophyta</taxon>
        <taxon>Magnoliopsida</taxon>
        <taxon>Liliopsida</taxon>
        <taxon>Araceae</taxon>
        <taxon>Aroideae</taxon>
        <taxon>Colocasieae</taxon>
        <taxon>Colocasia</taxon>
    </lineage>
</organism>
<dbReference type="Proteomes" id="UP000652761">
    <property type="component" value="Unassembled WGS sequence"/>
</dbReference>
<sequence length="95" mass="10275">MGGREPVPPWGGATGVGNLAERLGGLAVGEERLFQVMKAVEDAENTIKQQPWLLLCCHVWEIRTIFVNVLLMLAQVLVLTVSGKEKIAALALGHD</sequence>
<protein>
    <submittedName>
        <fullName evidence="1">Uncharacterized protein</fullName>
    </submittedName>
</protein>